<comment type="caution">
    <text evidence="1">The sequence shown here is derived from an EMBL/GenBank/DDBJ whole genome shotgun (WGS) entry which is preliminary data.</text>
</comment>
<sequence length="172" mass="18395">MTSEHDRSFPPALAAALAVPFDEREGVEFEPFPEFLPAGRTTEWFRAWTGDAAASGDDFLVLGQDGTGGYAAFWLVRVGVPVAEQPLVFLGSEGGAAVLARDLGEFLWLLAAGFGPREAAAHGPDWAAVPDRALTEVAERFAPGARRPAAEVLARAAAEFPDFEEALMEFCQ</sequence>
<name>A0ABP9DNZ8_9ACTN</name>
<evidence type="ECO:0000313" key="2">
    <source>
        <dbReference type="Proteomes" id="UP001501752"/>
    </source>
</evidence>
<keyword evidence="2" id="KW-1185">Reference proteome</keyword>
<accession>A0ABP9DNZ8</accession>
<evidence type="ECO:0000313" key="1">
    <source>
        <dbReference type="EMBL" id="GAA4854965.1"/>
    </source>
</evidence>
<organism evidence="1 2">
    <name type="scientific">Kitasatospora terrestris</name>
    <dbReference type="NCBI Taxonomy" id="258051"/>
    <lineage>
        <taxon>Bacteria</taxon>
        <taxon>Bacillati</taxon>
        <taxon>Actinomycetota</taxon>
        <taxon>Actinomycetes</taxon>
        <taxon>Kitasatosporales</taxon>
        <taxon>Streptomycetaceae</taxon>
        <taxon>Kitasatospora</taxon>
    </lineage>
</organism>
<evidence type="ECO:0008006" key="3">
    <source>
        <dbReference type="Google" id="ProtNLM"/>
    </source>
</evidence>
<protein>
    <recommendedName>
        <fullName evidence="3">SMI1/KNR4 family protein</fullName>
    </recommendedName>
</protein>
<dbReference type="Proteomes" id="UP001501752">
    <property type="component" value="Unassembled WGS sequence"/>
</dbReference>
<proteinExistence type="predicted"/>
<dbReference type="EMBL" id="BAABIS010000001">
    <property type="protein sequence ID" value="GAA4854965.1"/>
    <property type="molecule type" value="Genomic_DNA"/>
</dbReference>
<dbReference type="RefSeq" id="WP_345697815.1">
    <property type="nucleotide sequence ID" value="NZ_BAABIS010000001.1"/>
</dbReference>
<gene>
    <name evidence="1" type="ORF">GCM10023235_35530</name>
</gene>
<reference evidence="2" key="1">
    <citation type="journal article" date="2019" name="Int. J. Syst. Evol. Microbiol.">
        <title>The Global Catalogue of Microorganisms (GCM) 10K type strain sequencing project: providing services to taxonomists for standard genome sequencing and annotation.</title>
        <authorList>
            <consortium name="The Broad Institute Genomics Platform"/>
            <consortium name="The Broad Institute Genome Sequencing Center for Infectious Disease"/>
            <person name="Wu L."/>
            <person name="Ma J."/>
        </authorList>
    </citation>
    <scope>NUCLEOTIDE SEQUENCE [LARGE SCALE GENOMIC DNA]</scope>
    <source>
        <strain evidence="2">JCM 13006</strain>
    </source>
</reference>